<name>A0AAD6CN69_9EURO</name>
<dbReference type="AlphaFoldDB" id="A0AAD6CN69"/>
<sequence>MDDHSAHWRCTLMGWDFWKDAEAHQERLSRPAPNEELDPNLHQRFPFNLGPEEGPYAKEQEKAQDINREKSPLEEPETLPTPKRHRKLSMSDIKGISGLRRSKTVTAATSRLRDLGRRVRSPSPTRPPPARAFGPRLPPLKEKLPPRQTTNEEIDVPASPSHSESRLNVSASMPTSPRLSIISLATRASLDAGVFEHDTGIATPEKPLLNFCGGSKWSVIPRNRERLGLDLFRPYTFDRDKDIEMRTQSELKPLCEFRNLRSLKIMGMMQSYQRSIWRAVWLNPELDELELEMVLEPEIVNRILQSEWKDIKDGWAIDGRMGGEPVYFGKHGSGELHRDIGYGEYLDKKCIEVGKVLAMQMGRTSRRLSVQKLTLSGFVIDADPIIQWFDPEKLRCIHFKGQCIDAGLWLPPSMRNVSLEVPQESDLQAVPVGIVNVDLKKDLNAEVIGGKKGIETV</sequence>
<gene>
    <name evidence="2" type="ORF">N7494_008492</name>
</gene>
<comment type="caution">
    <text evidence="2">The sequence shown here is derived from an EMBL/GenBank/DDBJ whole genome shotgun (WGS) entry which is preliminary data.</text>
</comment>
<organism evidence="2 3">
    <name type="scientific">Penicillium frequentans</name>
    <dbReference type="NCBI Taxonomy" id="3151616"/>
    <lineage>
        <taxon>Eukaryota</taxon>
        <taxon>Fungi</taxon>
        <taxon>Dikarya</taxon>
        <taxon>Ascomycota</taxon>
        <taxon>Pezizomycotina</taxon>
        <taxon>Eurotiomycetes</taxon>
        <taxon>Eurotiomycetidae</taxon>
        <taxon>Eurotiales</taxon>
        <taxon>Aspergillaceae</taxon>
        <taxon>Penicillium</taxon>
    </lineage>
</organism>
<dbReference type="EMBL" id="JAQIZZ010000007">
    <property type="protein sequence ID" value="KAJ5531940.1"/>
    <property type="molecule type" value="Genomic_DNA"/>
</dbReference>
<feature type="compositionally biased region" description="Polar residues" evidence="1">
    <location>
        <begin position="160"/>
        <end position="172"/>
    </location>
</feature>
<proteinExistence type="predicted"/>
<keyword evidence="3" id="KW-1185">Reference proteome</keyword>
<feature type="region of interest" description="Disordered" evidence="1">
    <location>
        <begin position="24"/>
        <end position="172"/>
    </location>
</feature>
<evidence type="ECO:0000256" key="1">
    <source>
        <dbReference type="SAM" id="MobiDB-lite"/>
    </source>
</evidence>
<dbReference type="Proteomes" id="UP001220324">
    <property type="component" value="Unassembled WGS sequence"/>
</dbReference>
<reference evidence="2 3" key="1">
    <citation type="journal article" date="2023" name="IMA Fungus">
        <title>Comparative genomic study of the Penicillium genus elucidates a diverse pangenome and 15 lateral gene transfer events.</title>
        <authorList>
            <person name="Petersen C."/>
            <person name="Sorensen T."/>
            <person name="Nielsen M.R."/>
            <person name="Sondergaard T.E."/>
            <person name="Sorensen J.L."/>
            <person name="Fitzpatrick D.A."/>
            <person name="Frisvad J.C."/>
            <person name="Nielsen K.L."/>
        </authorList>
    </citation>
    <scope>NUCLEOTIDE SEQUENCE [LARGE SCALE GENOMIC DNA]</scope>
    <source>
        <strain evidence="2 3">IBT 35679</strain>
    </source>
</reference>
<evidence type="ECO:0000313" key="2">
    <source>
        <dbReference type="EMBL" id="KAJ5531940.1"/>
    </source>
</evidence>
<evidence type="ECO:0000313" key="3">
    <source>
        <dbReference type="Proteomes" id="UP001220324"/>
    </source>
</evidence>
<accession>A0AAD6CN69</accession>
<feature type="compositionally biased region" description="Basic and acidic residues" evidence="1">
    <location>
        <begin position="55"/>
        <end position="73"/>
    </location>
</feature>
<protein>
    <submittedName>
        <fullName evidence="2">Uncharacterized protein</fullName>
    </submittedName>
</protein>